<sequence length="165" mass="17799">MSIVRTYRRSEQDGQQRLDYREAWFEPGSGEVVVHHGRIGSTGTTSAEQVADDATGEQLLAGFAAQCAEDGFAVLPAEELKHVEVSYRLKGAEPTAVETALVAKLRGEITNQLAWRGLGEVVEERSESGRVVLDVATPHPRKATAEIPAAAKFAGVQPSRVTTSR</sequence>
<dbReference type="AlphaFoldDB" id="A0A3D9LC95"/>
<keyword evidence="2" id="KW-1185">Reference proteome</keyword>
<accession>A0A3D9LC95</accession>
<proteinExistence type="predicted"/>
<reference evidence="1 2" key="1">
    <citation type="submission" date="2018-07" db="EMBL/GenBank/DDBJ databases">
        <title>Sequencing the genomes of 1000 actinobacteria strains.</title>
        <authorList>
            <person name="Klenk H.-P."/>
        </authorList>
    </citation>
    <scope>NUCLEOTIDE SEQUENCE [LARGE SCALE GENOMIC DNA]</scope>
    <source>
        <strain evidence="1 2">DSM 14442</strain>
    </source>
</reference>
<evidence type="ECO:0000313" key="1">
    <source>
        <dbReference type="EMBL" id="REE03294.1"/>
    </source>
</evidence>
<dbReference type="OrthoDB" id="4966798at2"/>
<comment type="caution">
    <text evidence="1">The sequence shown here is derived from an EMBL/GenBank/DDBJ whole genome shotgun (WGS) entry which is preliminary data.</text>
</comment>
<name>A0A3D9LC95_9MICC</name>
<organism evidence="1 2">
    <name type="scientific">Citricoccus muralis</name>
    <dbReference type="NCBI Taxonomy" id="169134"/>
    <lineage>
        <taxon>Bacteria</taxon>
        <taxon>Bacillati</taxon>
        <taxon>Actinomycetota</taxon>
        <taxon>Actinomycetes</taxon>
        <taxon>Micrococcales</taxon>
        <taxon>Micrococcaceae</taxon>
        <taxon>Citricoccus</taxon>
    </lineage>
</organism>
<evidence type="ECO:0000313" key="2">
    <source>
        <dbReference type="Proteomes" id="UP000256727"/>
    </source>
</evidence>
<protein>
    <submittedName>
        <fullName evidence="1">Uncharacterized protein</fullName>
    </submittedName>
</protein>
<gene>
    <name evidence="1" type="ORF">C8E99_1101</name>
</gene>
<dbReference type="Proteomes" id="UP000256727">
    <property type="component" value="Unassembled WGS sequence"/>
</dbReference>
<dbReference type="EMBL" id="QREH01000001">
    <property type="protein sequence ID" value="REE03294.1"/>
    <property type="molecule type" value="Genomic_DNA"/>
</dbReference>